<organism evidence="3">
    <name type="scientific">Burkholderia stagnalis</name>
    <dbReference type="NCBI Taxonomy" id="1503054"/>
    <lineage>
        <taxon>Bacteria</taxon>
        <taxon>Pseudomonadati</taxon>
        <taxon>Pseudomonadota</taxon>
        <taxon>Betaproteobacteria</taxon>
        <taxon>Burkholderiales</taxon>
        <taxon>Burkholderiaceae</taxon>
        <taxon>Burkholderia</taxon>
        <taxon>Burkholderia cepacia complex</taxon>
    </lineage>
</organism>
<dbReference type="InterPro" id="IPR003744">
    <property type="entry name" value="YhhQ"/>
</dbReference>
<comment type="function">
    <text evidence="1">Involved in the import of queuosine (Q) precursors, required for Q precursor salvage.</text>
</comment>
<sequence length="326" mass="36285">MTARREPIVEAASHEIEAVIEPSAMNDELLVLVRVRDSGTTFKMSPRELNKKSWLDKFSREDVAHIGFLNAATYTDQLVPLSYFPTRQHQLTPAVLLLSLLYAGFLMLSNVTGARVIAVSLDWPPLFDAVTFGIPAALVAFPMTYAFSTIITEVYGYRVSRMVIWGGLAVNLMFIIGTWLLSLPPGLPSWEAQNPTLAAAYPALALEFARTFVASTVAYFCGEFINTTFLAKLKIASAGRHLWARIVSSTGVAIVIDSALFCMILFWGRLPDNVVLTMIGIQIAVKLTYELVLLPVVTTASRRLKQVDQIDYYDYHTNFNPFSFKD</sequence>
<reference evidence="2 7" key="3">
    <citation type="submission" date="2019-09" db="EMBL/GenBank/DDBJ databases">
        <title>Draft genome sequences of 48 bacterial type strains from the CCUG.</title>
        <authorList>
            <person name="Tunovic T."/>
            <person name="Pineiro-Iglesias B."/>
            <person name="Unosson C."/>
            <person name="Inganas E."/>
            <person name="Ohlen M."/>
            <person name="Cardew S."/>
            <person name="Jensie-Markopoulos S."/>
            <person name="Salva-Serra F."/>
            <person name="Jaen-Luchoro D."/>
            <person name="Karlsson R."/>
            <person name="Svensson-Stadler L."/>
            <person name="Chun J."/>
            <person name="Moore E."/>
        </authorList>
    </citation>
    <scope>NUCLEOTIDE SEQUENCE [LARGE SCALE GENOMIC DNA]</scope>
    <source>
        <strain evidence="2 7">CCUG 65686</strain>
    </source>
</reference>
<comment type="caution">
    <text evidence="3">The sequence shown here is derived from an EMBL/GenBank/DDBJ whole genome shotgun (WGS) entry which is preliminary data.</text>
</comment>
<accession>A0A108BQH0</accession>
<dbReference type="KEGG" id="bstg:WT74_03815"/>
<dbReference type="Proteomes" id="UP000068603">
    <property type="component" value="Unassembled WGS sequence"/>
</dbReference>
<comment type="subcellular location">
    <subcellularLocation>
        <location evidence="1">Cell inner membrane</location>
        <topology evidence="1">Multi-pass membrane protein</topology>
    </subcellularLocation>
</comment>
<dbReference type="EMBL" id="QTPM01000009">
    <property type="protein sequence ID" value="RQY94885.1"/>
    <property type="molecule type" value="Genomic_DNA"/>
</dbReference>
<dbReference type="GO" id="GO:0022857">
    <property type="term" value="F:transmembrane transporter activity"/>
    <property type="evidence" value="ECO:0007669"/>
    <property type="project" value="UniProtKB-UniRule"/>
</dbReference>
<protein>
    <recommendedName>
        <fullName evidence="1">Probable queuosine precursor transporter</fullName>
        <shortName evidence="1">Q precursor transporter</shortName>
    </recommendedName>
</protein>
<feature type="transmembrane region" description="Helical" evidence="1">
    <location>
        <begin position="201"/>
        <end position="221"/>
    </location>
</feature>
<dbReference type="Pfam" id="PF02592">
    <property type="entry name" value="Vut_1"/>
    <property type="match status" value="1"/>
</dbReference>
<dbReference type="Proteomes" id="UP000473470">
    <property type="component" value="Unassembled WGS sequence"/>
</dbReference>
<name>A0A108BQH0_9BURK</name>
<dbReference type="NCBIfam" id="TIGR00697">
    <property type="entry name" value="queuosine precursor transporter"/>
    <property type="match status" value="1"/>
</dbReference>
<keyword evidence="1" id="KW-0997">Cell inner membrane</keyword>
<evidence type="ECO:0000313" key="4">
    <source>
        <dbReference type="EMBL" id="RQY94885.1"/>
    </source>
</evidence>
<comment type="similarity">
    <text evidence="1">Belongs to the vitamin uptake transporter (VUT/ECF) (TC 2.A.88) family. Q precursor transporter subfamily.</text>
</comment>
<keyword evidence="1" id="KW-0813">Transport</keyword>
<keyword evidence="1" id="KW-0472">Membrane</keyword>
<feature type="transmembrane region" description="Helical" evidence="1">
    <location>
        <begin position="163"/>
        <end position="181"/>
    </location>
</feature>
<keyword evidence="1" id="KW-1133">Transmembrane helix</keyword>
<dbReference type="PANTHER" id="PTHR34300">
    <property type="entry name" value="QUEUOSINE PRECURSOR TRANSPORTER-RELATED"/>
    <property type="match status" value="1"/>
</dbReference>
<keyword evidence="1" id="KW-1003">Cell membrane</keyword>
<dbReference type="STRING" id="1503054.WT74_03815"/>
<evidence type="ECO:0000313" key="3">
    <source>
        <dbReference type="EMBL" id="KWA55832.1"/>
    </source>
</evidence>
<dbReference type="Proteomes" id="UP000281098">
    <property type="component" value="Unassembled WGS sequence"/>
</dbReference>
<dbReference type="EMBL" id="LPHB01000071">
    <property type="protein sequence ID" value="KWA55832.1"/>
    <property type="molecule type" value="Genomic_DNA"/>
</dbReference>
<proteinExistence type="inferred from homology"/>
<feature type="transmembrane region" description="Helical" evidence="1">
    <location>
        <begin position="242"/>
        <end position="268"/>
    </location>
</feature>
<evidence type="ECO:0000313" key="2">
    <source>
        <dbReference type="EMBL" id="KAB0636222.1"/>
    </source>
</evidence>
<dbReference type="PANTHER" id="PTHR34300:SF2">
    <property type="entry name" value="QUEUOSINE PRECURSOR TRANSPORTER-RELATED"/>
    <property type="match status" value="1"/>
</dbReference>
<evidence type="ECO:0000256" key="1">
    <source>
        <dbReference type="HAMAP-Rule" id="MF_02088"/>
    </source>
</evidence>
<dbReference type="AlphaFoldDB" id="A0A108BQH0"/>
<gene>
    <name evidence="4" type="ORF">DF017_09995</name>
    <name evidence="2" type="ORF">F7R25_20405</name>
    <name evidence="3" type="ORF">WT44_26125</name>
</gene>
<dbReference type="GO" id="GO:0005886">
    <property type="term" value="C:plasma membrane"/>
    <property type="evidence" value="ECO:0007669"/>
    <property type="project" value="UniProtKB-SubCell"/>
</dbReference>
<keyword evidence="6" id="KW-1185">Reference proteome</keyword>
<feature type="transmembrane region" description="Helical" evidence="1">
    <location>
        <begin position="129"/>
        <end position="151"/>
    </location>
</feature>
<evidence type="ECO:0000313" key="6">
    <source>
        <dbReference type="Proteomes" id="UP000281098"/>
    </source>
</evidence>
<dbReference type="EMBL" id="VZOK01000030">
    <property type="protein sequence ID" value="KAB0636222.1"/>
    <property type="molecule type" value="Genomic_DNA"/>
</dbReference>
<feature type="transmembrane region" description="Helical" evidence="1">
    <location>
        <begin position="91"/>
        <end position="109"/>
    </location>
</feature>
<reference evidence="4 6" key="2">
    <citation type="submission" date="2018-08" db="EMBL/GenBank/DDBJ databases">
        <title>Comparative analysis of Burkholderia isolates from Puerto Rico.</title>
        <authorList>
            <person name="Hall C."/>
            <person name="Sahl J."/>
            <person name="Wagner D."/>
        </authorList>
    </citation>
    <scope>NUCLEOTIDE SEQUENCE [LARGE SCALE GENOMIC DNA]</scope>
    <source>
        <strain evidence="4 6">Bp8966</strain>
    </source>
</reference>
<evidence type="ECO:0000313" key="5">
    <source>
        <dbReference type="Proteomes" id="UP000068603"/>
    </source>
</evidence>
<feature type="transmembrane region" description="Helical" evidence="1">
    <location>
        <begin position="274"/>
        <end position="297"/>
    </location>
</feature>
<keyword evidence="1" id="KW-0812">Transmembrane</keyword>
<dbReference type="HAMAP" id="MF_02088">
    <property type="entry name" value="Q_prec_transport"/>
    <property type="match status" value="1"/>
</dbReference>
<evidence type="ECO:0000313" key="7">
    <source>
        <dbReference type="Proteomes" id="UP000473470"/>
    </source>
</evidence>
<reference evidence="3 5" key="1">
    <citation type="submission" date="2015-11" db="EMBL/GenBank/DDBJ databases">
        <title>Expanding the genomic diversity of Burkholderia species for the development of highly accurate diagnostics.</title>
        <authorList>
            <person name="Sahl J."/>
            <person name="Keim P."/>
            <person name="Wagner D."/>
        </authorList>
    </citation>
    <scope>NUCLEOTIDE SEQUENCE [LARGE SCALE GENOMIC DNA]</scope>
    <source>
        <strain evidence="3 5">MSMB1960WGS</strain>
    </source>
</reference>